<feature type="signal peptide" evidence="1">
    <location>
        <begin position="1"/>
        <end position="24"/>
    </location>
</feature>
<keyword evidence="1" id="KW-0732">Signal</keyword>
<dbReference type="PROSITE" id="PS51257">
    <property type="entry name" value="PROKAR_LIPOPROTEIN"/>
    <property type="match status" value="1"/>
</dbReference>
<feature type="chain" id="PRO_5002869802" description="Lipoprotein" evidence="1">
    <location>
        <begin position="25"/>
        <end position="857"/>
    </location>
</feature>
<evidence type="ECO:0000256" key="1">
    <source>
        <dbReference type="SAM" id="SignalP"/>
    </source>
</evidence>
<reference evidence="2 3" key="1">
    <citation type="journal article" date="2008" name="PLoS ONE">
        <title>Environmental adaptation: genomic analysis of the piezotolerant and psychrotolerant deep-sea iron reducing bacterium Shewanella piezotolerans WP3.</title>
        <authorList>
            <person name="Wang F."/>
            <person name="Wang J."/>
            <person name="Jian H."/>
            <person name="Zhang B."/>
            <person name="Li S."/>
            <person name="Wang F."/>
            <person name="Zeng X."/>
            <person name="Gao L."/>
            <person name="Bartlett D.H."/>
            <person name="Yu J."/>
            <person name="Hu S."/>
            <person name="Xiao X."/>
        </authorList>
    </citation>
    <scope>NUCLEOTIDE SEQUENCE [LARGE SCALE GENOMIC DNA]</scope>
    <source>
        <strain evidence="3">WP3 / JCM 13877</strain>
    </source>
</reference>
<dbReference type="EMBL" id="CP000472">
    <property type="protein sequence ID" value="ACJ29701.1"/>
    <property type="molecule type" value="Genomic_DNA"/>
</dbReference>
<evidence type="ECO:0000313" key="2">
    <source>
        <dbReference type="EMBL" id="ACJ29701.1"/>
    </source>
</evidence>
<evidence type="ECO:0000313" key="3">
    <source>
        <dbReference type="Proteomes" id="UP000000753"/>
    </source>
</evidence>
<dbReference type="AlphaFoldDB" id="B8CR29"/>
<protein>
    <recommendedName>
        <fullName evidence="4">Lipoprotein</fullName>
    </recommendedName>
</protein>
<dbReference type="KEGG" id="swp:swp_2981"/>
<name>B8CR29_SHEPW</name>
<accession>B8CR29</accession>
<gene>
    <name evidence="2" type="ordered locus">swp_2981</name>
</gene>
<dbReference type="Proteomes" id="UP000000753">
    <property type="component" value="Chromosome"/>
</dbReference>
<dbReference type="STRING" id="225849.swp_2981"/>
<dbReference type="HOGENOM" id="CLU_333409_0_0_6"/>
<sequence>MELNCMKKKLIYALTSAIILSACAQSTPPLSASSSDKAVSRYSLDIVQAIPVPTAMKAEVIHNARTSTVVDIDVAFVGKQIPFTFSEGKVANTEGFDWYVSKHFALKTDYPAERAKFFLELLELSYPYYVEFFGLEPANIKNQRIASTYATSVGELRLAMFDDGFNRGVHHYAGGEAMYYNQVGYSFPTERPQHRRYIAIHETMHSYQMAVGNYPWTPSWHGEGLGDSLANHVFDSEKKQLAVFGHDVPIFDVVSQGIDVYSKESPTLVDIHNRAKFDRGLNVLFVQFMYNNPEYSQYMKIYHQEIVKRQTASRTESLALLQEIVPDWDGLERTFKQWAENIVQTHEVATRGQWEMDGNMFYKRKSSYEYGPQRLGFNMTPAQVPSFTPFQIDFPQATASTLTLPVKRGVAEPTLAFVIDFDKTQIDQGSIGMALGAQSTAENTKAKLASFSGWKGANTDTDPQLRVEIATGNTLLINGLSLGMEVKKIALPADIVKSINSQDKPQLGVSIQIQNDQIIYTLKAKNANTFSVEQPISATIYTALVDNPFGLISTDNQHGITPFIDDGRDLNPDKIDYTVSAPTNAWAFKGDSLSLRFARAIWKAGDKTPKTWRDGFNALNSAALNRHSADKELAIVVAQLPALAKAGAGLNDALAELSGLELKVDWIGQSLTSLEEVVILTNRSTDTITFSLTVTGGDKSSAAQTITIEPGQRLEIPVEKSLLKEASTITANISYLWNEQQISQSVTQKSKQYRGFELPQISAQYAEGELTISGQLNGPFAGATSGHVIYDLFHGNESERHTEAFTMQPYEEKPLSKSFAIDAKLIKHDAWFEVTVIADVDGEPITLRKRLPFVAKK</sequence>
<dbReference type="eggNOG" id="ENOG502Z8NE">
    <property type="taxonomic scope" value="Bacteria"/>
</dbReference>
<organism evidence="2 3">
    <name type="scientific">Shewanella piezotolerans (strain WP3 / JCM 13877)</name>
    <dbReference type="NCBI Taxonomy" id="225849"/>
    <lineage>
        <taxon>Bacteria</taxon>
        <taxon>Pseudomonadati</taxon>
        <taxon>Pseudomonadota</taxon>
        <taxon>Gammaproteobacteria</taxon>
        <taxon>Alteromonadales</taxon>
        <taxon>Shewanellaceae</taxon>
        <taxon>Shewanella</taxon>
    </lineage>
</organism>
<keyword evidence="3" id="KW-1185">Reference proteome</keyword>
<proteinExistence type="predicted"/>
<evidence type="ECO:0008006" key="4">
    <source>
        <dbReference type="Google" id="ProtNLM"/>
    </source>
</evidence>